<dbReference type="Proteomes" id="UP001055804">
    <property type="component" value="Unassembled WGS sequence"/>
</dbReference>
<feature type="transmembrane region" description="Helical" evidence="2">
    <location>
        <begin position="6"/>
        <end position="23"/>
    </location>
</feature>
<accession>A0A9J6PII1</accession>
<evidence type="ECO:0000256" key="1">
    <source>
        <dbReference type="SAM" id="MobiDB-lite"/>
    </source>
</evidence>
<gene>
    <name evidence="3" type="ORF">NJQ99_05665</name>
</gene>
<evidence type="ECO:0000256" key="2">
    <source>
        <dbReference type="SAM" id="Phobius"/>
    </source>
</evidence>
<feature type="region of interest" description="Disordered" evidence="1">
    <location>
        <begin position="46"/>
        <end position="68"/>
    </location>
</feature>
<keyword evidence="2" id="KW-0812">Transmembrane</keyword>
<proteinExistence type="predicted"/>
<keyword evidence="4" id="KW-1185">Reference proteome</keyword>
<evidence type="ECO:0000313" key="4">
    <source>
        <dbReference type="Proteomes" id="UP001055804"/>
    </source>
</evidence>
<dbReference type="AlphaFoldDB" id="A0A9J6PII1"/>
<evidence type="ECO:0000313" key="3">
    <source>
        <dbReference type="EMBL" id="MCP1335890.1"/>
    </source>
</evidence>
<dbReference type="EMBL" id="JAMZFT010000001">
    <property type="protein sequence ID" value="MCP1335890.1"/>
    <property type="molecule type" value="Genomic_DNA"/>
</dbReference>
<comment type="caution">
    <text evidence="3">The sequence shown here is derived from an EMBL/GenBank/DDBJ whole genome shotgun (WGS) entry which is preliminary data.</text>
</comment>
<feature type="compositionally biased region" description="Basic residues" evidence="1">
    <location>
        <begin position="48"/>
        <end position="59"/>
    </location>
</feature>
<keyword evidence="2" id="KW-1133">Transmembrane helix</keyword>
<sequence length="68" mass="7379">MLGGLLLVLAIAAIYIVCFWLIANEGKPDEGAHGILALRTGAEVQARKEKRKPRKRGRAARQSQAAKP</sequence>
<organism evidence="3 4">
    <name type="scientific">Futiania mangrovi</name>
    <dbReference type="NCBI Taxonomy" id="2959716"/>
    <lineage>
        <taxon>Bacteria</taxon>
        <taxon>Pseudomonadati</taxon>
        <taxon>Pseudomonadota</taxon>
        <taxon>Alphaproteobacteria</taxon>
        <taxon>Futianiales</taxon>
        <taxon>Futianiaceae</taxon>
        <taxon>Futiania</taxon>
    </lineage>
</organism>
<name>A0A9J6PII1_9PROT</name>
<reference evidence="3" key="1">
    <citation type="submission" date="2022-06" db="EMBL/GenBank/DDBJ databases">
        <title>Isolation and Genomics of Futiania mangrovii gen. nov., sp. nov., a Rare and Metabolically-versatile member in the Class Alphaproteobacteria.</title>
        <authorList>
            <person name="Liu L."/>
            <person name="Huang W.-C."/>
            <person name="Pan J."/>
            <person name="Li J."/>
            <person name="Huang Y."/>
            <person name="Du H."/>
            <person name="Liu Y."/>
            <person name="Li M."/>
        </authorList>
    </citation>
    <scope>NUCLEOTIDE SEQUENCE</scope>
    <source>
        <strain evidence="3">FT118</strain>
    </source>
</reference>
<dbReference type="RefSeq" id="WP_269331817.1">
    <property type="nucleotide sequence ID" value="NZ_JAMZFT010000001.1"/>
</dbReference>
<protein>
    <submittedName>
        <fullName evidence="3">Uncharacterized protein</fullName>
    </submittedName>
</protein>
<keyword evidence="2" id="KW-0472">Membrane</keyword>